<evidence type="ECO:0000256" key="5">
    <source>
        <dbReference type="PIRSR" id="PIRSR600760-2"/>
    </source>
</evidence>
<dbReference type="Gene3D" id="3.40.190.80">
    <property type="match status" value="1"/>
</dbReference>
<dbReference type="GO" id="GO:0006020">
    <property type="term" value="P:inositol metabolic process"/>
    <property type="evidence" value="ECO:0007669"/>
    <property type="project" value="TreeGrafter"/>
</dbReference>
<dbReference type="GO" id="GO:0007165">
    <property type="term" value="P:signal transduction"/>
    <property type="evidence" value="ECO:0007669"/>
    <property type="project" value="TreeGrafter"/>
</dbReference>
<dbReference type="GO" id="GO:0008934">
    <property type="term" value="F:inositol monophosphate 1-phosphatase activity"/>
    <property type="evidence" value="ECO:0007669"/>
    <property type="project" value="TreeGrafter"/>
</dbReference>
<gene>
    <name evidence="6" type="ORF">DRJ31_10875</name>
</gene>
<keyword evidence="4 5" id="KW-0460">Magnesium</keyword>
<feature type="binding site" evidence="5">
    <location>
        <position position="201"/>
    </location>
    <ligand>
        <name>Mg(2+)</name>
        <dbReference type="ChEBI" id="CHEBI:18420"/>
        <label>1</label>
        <note>catalytic</note>
    </ligand>
</feature>
<feature type="binding site" evidence="5">
    <location>
        <position position="82"/>
    </location>
    <ligand>
        <name>Mg(2+)</name>
        <dbReference type="ChEBI" id="CHEBI:18420"/>
        <label>1</label>
        <note>catalytic</note>
    </ligand>
</feature>
<dbReference type="SUPFAM" id="SSF56655">
    <property type="entry name" value="Carbohydrate phosphatase"/>
    <property type="match status" value="1"/>
</dbReference>
<name>A0A497EJR0_9CREN</name>
<feature type="binding site" evidence="5">
    <location>
        <position position="67"/>
    </location>
    <ligand>
        <name>Mg(2+)</name>
        <dbReference type="ChEBI" id="CHEBI:18420"/>
        <label>1</label>
        <note>catalytic</note>
    </ligand>
</feature>
<accession>A0A497EJR0</accession>
<feature type="binding site" evidence="5">
    <location>
        <position position="84"/>
    </location>
    <ligand>
        <name>Mg(2+)</name>
        <dbReference type="ChEBI" id="CHEBI:18420"/>
        <label>1</label>
        <note>catalytic</note>
    </ligand>
</feature>
<evidence type="ECO:0000313" key="6">
    <source>
        <dbReference type="EMBL" id="RLE45731.1"/>
    </source>
</evidence>
<evidence type="ECO:0000313" key="7">
    <source>
        <dbReference type="Proteomes" id="UP000278475"/>
    </source>
</evidence>
<dbReference type="Pfam" id="PF00459">
    <property type="entry name" value="Inositol_P"/>
    <property type="match status" value="1"/>
</dbReference>
<dbReference type="PANTHER" id="PTHR20854:SF4">
    <property type="entry name" value="INOSITOL-1-MONOPHOSPHATASE-RELATED"/>
    <property type="match status" value="1"/>
</dbReference>
<dbReference type="PRINTS" id="PR00377">
    <property type="entry name" value="IMPHPHTASES"/>
</dbReference>
<protein>
    <submittedName>
        <fullName evidence="6">Inositol monophosphatase</fullName>
    </submittedName>
</protein>
<reference evidence="6 7" key="1">
    <citation type="submission" date="2018-06" db="EMBL/GenBank/DDBJ databases">
        <title>Extensive metabolic versatility and redundancy in microbially diverse, dynamic hydrothermal sediments.</title>
        <authorList>
            <person name="Dombrowski N."/>
            <person name="Teske A."/>
            <person name="Baker B.J."/>
        </authorList>
    </citation>
    <scope>NUCLEOTIDE SEQUENCE [LARGE SCALE GENOMIC DNA]</scope>
    <source>
        <strain evidence="6">B66_G16</strain>
    </source>
</reference>
<dbReference type="GO" id="GO:0046872">
    <property type="term" value="F:metal ion binding"/>
    <property type="evidence" value="ECO:0007669"/>
    <property type="project" value="UniProtKB-KW"/>
</dbReference>
<keyword evidence="3" id="KW-0378">Hydrolase</keyword>
<dbReference type="InterPro" id="IPR000760">
    <property type="entry name" value="Inositol_monophosphatase-like"/>
</dbReference>
<dbReference type="AlphaFoldDB" id="A0A497EJR0"/>
<organism evidence="6 7">
    <name type="scientific">Thermoproteota archaeon</name>
    <dbReference type="NCBI Taxonomy" id="2056631"/>
    <lineage>
        <taxon>Archaea</taxon>
        <taxon>Thermoproteota</taxon>
    </lineage>
</organism>
<dbReference type="FunFam" id="3.40.190.80:FF:000020">
    <property type="entry name" value="Fructose-1,6-bisphosphatase/inositol-1-monophosphatase"/>
    <property type="match status" value="1"/>
</dbReference>
<sequence length="253" mass="28306">MDEKDALKISREVAKNVRKAISSISIEERNKTVGMGKDGTPTKLIDKIAERAAFEVLNKEDVTIISEEAGVVGEGDVHVALDPLDGTFNATRDVPIYSISLCFSMSKYLKDVFFGYVYNLATSTEYYADSFAYRNGKRVKVSDESSLFCNAIVYYPWSKFPFKRMRVFGSAALELCFVSDSSFDCFIDIRGDKKGMLRVYDVAAGIYIAKKAGAVVSDEEGRTLNSKKFDMDERFKIVAANKELHPKLLELIP</sequence>
<proteinExistence type="predicted"/>
<dbReference type="Gene3D" id="3.30.540.10">
    <property type="entry name" value="Fructose-1,6-Bisphosphatase, subunit A, domain 1"/>
    <property type="match status" value="1"/>
</dbReference>
<dbReference type="Proteomes" id="UP000278475">
    <property type="component" value="Unassembled WGS sequence"/>
</dbReference>
<feature type="binding site" evidence="5">
    <location>
        <position position="85"/>
    </location>
    <ligand>
        <name>Mg(2+)</name>
        <dbReference type="ChEBI" id="CHEBI:18420"/>
        <label>1</label>
        <note>catalytic</note>
    </ligand>
</feature>
<evidence type="ECO:0000256" key="2">
    <source>
        <dbReference type="ARBA" id="ARBA00022723"/>
    </source>
</evidence>
<comment type="cofactor">
    <cofactor evidence="1 5">
        <name>Mg(2+)</name>
        <dbReference type="ChEBI" id="CHEBI:18420"/>
    </cofactor>
</comment>
<keyword evidence="2 5" id="KW-0479">Metal-binding</keyword>
<evidence type="ECO:0000256" key="4">
    <source>
        <dbReference type="ARBA" id="ARBA00022842"/>
    </source>
</evidence>
<evidence type="ECO:0000256" key="1">
    <source>
        <dbReference type="ARBA" id="ARBA00001946"/>
    </source>
</evidence>
<evidence type="ECO:0000256" key="3">
    <source>
        <dbReference type="ARBA" id="ARBA00022801"/>
    </source>
</evidence>
<comment type="caution">
    <text evidence="6">The sequence shown here is derived from an EMBL/GenBank/DDBJ whole genome shotgun (WGS) entry which is preliminary data.</text>
</comment>
<dbReference type="EMBL" id="QMQV01000233">
    <property type="protein sequence ID" value="RLE45731.1"/>
    <property type="molecule type" value="Genomic_DNA"/>
</dbReference>
<dbReference type="PANTHER" id="PTHR20854">
    <property type="entry name" value="INOSITOL MONOPHOSPHATASE"/>
    <property type="match status" value="1"/>
</dbReference>